<reference evidence="2" key="1">
    <citation type="journal article" date="2019" name="Int. J. Syst. Evol. Microbiol.">
        <title>The Global Catalogue of Microorganisms (GCM) 10K type strain sequencing project: providing services to taxonomists for standard genome sequencing and annotation.</title>
        <authorList>
            <consortium name="The Broad Institute Genomics Platform"/>
            <consortium name="The Broad Institute Genome Sequencing Center for Infectious Disease"/>
            <person name="Wu L."/>
            <person name="Ma J."/>
        </authorList>
    </citation>
    <scope>NUCLEOTIDE SEQUENCE [LARGE SCALE GENOMIC DNA]</scope>
    <source>
        <strain evidence="2">JCM 9651</strain>
    </source>
</reference>
<gene>
    <name evidence="1" type="ORF">GCM10020367_18280</name>
</gene>
<evidence type="ECO:0000313" key="1">
    <source>
        <dbReference type="EMBL" id="GAA3370684.1"/>
    </source>
</evidence>
<organism evidence="1 2">
    <name type="scientific">Streptomyces sannanensis</name>
    <dbReference type="NCBI Taxonomy" id="285536"/>
    <lineage>
        <taxon>Bacteria</taxon>
        <taxon>Bacillati</taxon>
        <taxon>Actinomycetota</taxon>
        <taxon>Actinomycetes</taxon>
        <taxon>Kitasatosporales</taxon>
        <taxon>Streptomycetaceae</taxon>
        <taxon>Streptomyces</taxon>
    </lineage>
</organism>
<dbReference type="EMBL" id="BAAAYL010000001">
    <property type="protein sequence ID" value="GAA3370684.1"/>
    <property type="molecule type" value="Genomic_DNA"/>
</dbReference>
<keyword evidence="2" id="KW-1185">Reference proteome</keyword>
<name>A0ABP6S8C1_9ACTN</name>
<accession>A0ABP6S8C1</accession>
<protein>
    <submittedName>
        <fullName evidence="1">Uncharacterized protein</fullName>
    </submittedName>
</protein>
<proteinExistence type="predicted"/>
<dbReference type="Proteomes" id="UP001499990">
    <property type="component" value="Unassembled WGS sequence"/>
</dbReference>
<evidence type="ECO:0000313" key="2">
    <source>
        <dbReference type="Proteomes" id="UP001499990"/>
    </source>
</evidence>
<sequence length="71" mass="7913">MTGRARTLLRAPGRETRDELQIHLVPVLPGGGVRLFGVRLFKGTGDRTREFETTRVIGLPGLAHLRIRPVK</sequence>
<comment type="caution">
    <text evidence="1">The sequence shown here is derived from an EMBL/GenBank/DDBJ whole genome shotgun (WGS) entry which is preliminary data.</text>
</comment>